<dbReference type="SMART" id="SM00752">
    <property type="entry name" value="HTTM"/>
    <property type="match status" value="1"/>
</dbReference>
<sequence>MENGGNGKKITSLWNIKDVNIKGTWSVIKKFKYEDLVGFLYQPRDPSSLGVIRFLFGFLMLLDLSEERGGADIDTRWGDPKDCHFPLFSSLTNPGYVKISFVYLLMWLGCCGIMLGYKFRISIFLFGIPYWYLLLLDKSFWNNHSYLFGIVTILLMGSSANHFLSIDSYIDPSIRNADVPYWNYFILKYQFFLLYFLAGLKKTDMEWLEGYSMSHLGEHWVFSPFRFLLSSEQIDYLIVHWFGFLLDLTIGFWMLIEITRPVAMLFCASFHLMNSRLFSIGMFPYVCLATMPLFCEETWPKKILSVFSKKELDSVPSQSCIYKTSTKDKHLPTRSKWKQKIVTMLLLYHCGLQLFLPYSHFITKGYNNWTNGLYGYSWDMMVHSWDTVLVVVKVIDNKTGKELFVDDDAFTTNDRWNKHADMCVQYAQCLKRNLETTYNNGLSSMASSEVSDISIYVDVWCSLNKRFQQRMYDPNYDLLQADWSPFRQVEWLLPVLTKYNDFRRRMDEITKEVYSWSNRSDVLFIADFPGLYLENFINEDVENVTLTVLEGEIGYEVEDEYSLQSLGTKLKNGESLPVDVGHFHKVHVLSESPSCYMYTFVRREKITKDDSSNERKRFMYSPFPLVEDVYERGERMLSMWKHIGSAVLNTFFGIPYRIKVNSEK</sequence>
<dbReference type="EMBL" id="OV651830">
    <property type="protein sequence ID" value="CAH1105219.1"/>
    <property type="molecule type" value="Genomic_DNA"/>
</dbReference>
<organism evidence="9 10">
    <name type="scientific">Psylliodes chrysocephalus</name>
    <dbReference type="NCBI Taxonomy" id="3402493"/>
    <lineage>
        <taxon>Eukaryota</taxon>
        <taxon>Metazoa</taxon>
        <taxon>Ecdysozoa</taxon>
        <taxon>Arthropoda</taxon>
        <taxon>Hexapoda</taxon>
        <taxon>Insecta</taxon>
        <taxon>Pterygota</taxon>
        <taxon>Neoptera</taxon>
        <taxon>Endopterygota</taxon>
        <taxon>Coleoptera</taxon>
        <taxon>Polyphaga</taxon>
        <taxon>Cucujiformia</taxon>
        <taxon>Chrysomeloidea</taxon>
        <taxon>Chrysomelidae</taxon>
        <taxon>Galerucinae</taxon>
        <taxon>Alticini</taxon>
        <taxon>Psylliodes</taxon>
    </lineage>
</organism>
<keyword evidence="2 7" id="KW-0812">Transmembrane</keyword>
<dbReference type="PANTHER" id="PTHR12639:SF6">
    <property type="entry name" value="VITAMIN K-DEPENDENT GAMMA-CARBOXYLASE"/>
    <property type="match status" value="1"/>
</dbReference>
<feature type="non-terminal residue" evidence="9">
    <location>
        <position position="664"/>
    </location>
</feature>
<keyword evidence="4 7" id="KW-0472">Membrane</keyword>
<dbReference type="Proteomes" id="UP001153636">
    <property type="component" value="Chromosome 18"/>
</dbReference>
<gene>
    <name evidence="9" type="ORF">PSYICH_LOCUS6024</name>
</gene>
<feature type="transmembrane region" description="Helical" evidence="7">
    <location>
        <begin position="181"/>
        <end position="198"/>
    </location>
</feature>
<reference evidence="9" key="1">
    <citation type="submission" date="2022-01" db="EMBL/GenBank/DDBJ databases">
        <authorList>
            <person name="King R."/>
        </authorList>
    </citation>
    <scope>NUCLEOTIDE SEQUENCE</scope>
</reference>
<keyword evidence="6" id="KW-0456">Lyase</keyword>
<keyword evidence="5" id="KW-1015">Disulfide bond</keyword>
<dbReference type="PANTHER" id="PTHR12639">
    <property type="entry name" value="VITAMIN K-DEPENDENT GAMMA-CARBOXYLASE"/>
    <property type="match status" value="1"/>
</dbReference>
<dbReference type="InterPro" id="IPR053935">
    <property type="entry name" value="VKGC_lumenal_dom"/>
</dbReference>
<feature type="transmembrane region" description="Helical" evidence="7">
    <location>
        <begin position="146"/>
        <end position="166"/>
    </location>
</feature>
<evidence type="ECO:0000256" key="3">
    <source>
        <dbReference type="ARBA" id="ARBA00022989"/>
    </source>
</evidence>
<evidence type="ECO:0000259" key="8">
    <source>
        <dbReference type="SMART" id="SM00752"/>
    </source>
</evidence>
<evidence type="ECO:0000313" key="10">
    <source>
        <dbReference type="Proteomes" id="UP001153636"/>
    </source>
</evidence>
<dbReference type="GO" id="GO:0008488">
    <property type="term" value="F:gamma-glutamyl carboxylase activity"/>
    <property type="evidence" value="ECO:0007669"/>
    <property type="project" value="InterPro"/>
</dbReference>
<evidence type="ECO:0000256" key="1">
    <source>
        <dbReference type="ARBA" id="ARBA00004127"/>
    </source>
</evidence>
<evidence type="ECO:0000313" key="9">
    <source>
        <dbReference type="EMBL" id="CAH1105219.1"/>
    </source>
</evidence>
<evidence type="ECO:0000256" key="5">
    <source>
        <dbReference type="ARBA" id="ARBA00023157"/>
    </source>
</evidence>
<dbReference type="InterPro" id="IPR011020">
    <property type="entry name" value="HTTM-like"/>
</dbReference>
<feature type="transmembrane region" description="Helical" evidence="7">
    <location>
        <begin position="236"/>
        <end position="256"/>
    </location>
</feature>
<feature type="domain" description="HTTM-like" evidence="8">
    <location>
        <begin position="41"/>
        <end position="299"/>
    </location>
</feature>
<dbReference type="InterPro" id="IPR007782">
    <property type="entry name" value="VKG_COase"/>
</dbReference>
<proteinExistence type="predicted"/>
<evidence type="ECO:0000256" key="2">
    <source>
        <dbReference type="ARBA" id="ARBA00022692"/>
    </source>
</evidence>
<name>A0A9P0CUH0_9CUCU</name>
<dbReference type="GO" id="GO:0019842">
    <property type="term" value="F:vitamin binding"/>
    <property type="evidence" value="ECO:0007669"/>
    <property type="project" value="TreeGrafter"/>
</dbReference>
<feature type="transmembrane region" description="Helical" evidence="7">
    <location>
        <begin position="276"/>
        <end position="295"/>
    </location>
</feature>
<evidence type="ECO:0000256" key="6">
    <source>
        <dbReference type="ARBA" id="ARBA00023239"/>
    </source>
</evidence>
<keyword evidence="10" id="KW-1185">Reference proteome</keyword>
<evidence type="ECO:0000256" key="7">
    <source>
        <dbReference type="SAM" id="Phobius"/>
    </source>
</evidence>
<comment type="subcellular location">
    <subcellularLocation>
        <location evidence="1">Endomembrane system</location>
        <topology evidence="1">Multi-pass membrane protein</topology>
    </subcellularLocation>
</comment>
<dbReference type="Pfam" id="PF22777">
    <property type="entry name" value="VKGC_lumenal_dom"/>
    <property type="match status" value="1"/>
</dbReference>
<dbReference type="Pfam" id="PF05090">
    <property type="entry name" value="HTTM"/>
    <property type="match status" value="1"/>
</dbReference>
<feature type="transmembrane region" description="Helical" evidence="7">
    <location>
        <begin position="101"/>
        <end position="134"/>
    </location>
</feature>
<dbReference type="InterPro" id="IPR053934">
    <property type="entry name" value="HTTM_dom"/>
</dbReference>
<accession>A0A9P0CUH0</accession>
<dbReference type="GO" id="GO:0012505">
    <property type="term" value="C:endomembrane system"/>
    <property type="evidence" value="ECO:0007669"/>
    <property type="project" value="UniProtKB-SubCell"/>
</dbReference>
<protein>
    <recommendedName>
        <fullName evidence="8">HTTM-like domain-containing protein</fullName>
    </recommendedName>
</protein>
<dbReference type="OrthoDB" id="206689at2759"/>
<evidence type="ECO:0000256" key="4">
    <source>
        <dbReference type="ARBA" id="ARBA00023136"/>
    </source>
</evidence>
<keyword evidence="3 7" id="KW-1133">Transmembrane helix</keyword>
<dbReference type="AlphaFoldDB" id="A0A9P0CUH0"/>